<reference evidence="1" key="1">
    <citation type="submission" date="2018-02" db="EMBL/GenBank/DDBJ databases">
        <title>Rhizophora mucronata_Transcriptome.</title>
        <authorList>
            <person name="Meera S.P."/>
            <person name="Sreeshan A."/>
            <person name="Augustine A."/>
        </authorList>
    </citation>
    <scope>NUCLEOTIDE SEQUENCE</scope>
    <source>
        <tissue evidence="1">Leaf</tissue>
    </source>
</reference>
<sequence>MSFDQPGIRAQTPHTKKCKGNGFTLGCWGFPSSARLEFCGSGKELR</sequence>
<dbReference type="AlphaFoldDB" id="A0A2P2R4F4"/>
<organism evidence="1">
    <name type="scientific">Rhizophora mucronata</name>
    <name type="common">Asiatic mangrove</name>
    <dbReference type="NCBI Taxonomy" id="61149"/>
    <lineage>
        <taxon>Eukaryota</taxon>
        <taxon>Viridiplantae</taxon>
        <taxon>Streptophyta</taxon>
        <taxon>Embryophyta</taxon>
        <taxon>Tracheophyta</taxon>
        <taxon>Spermatophyta</taxon>
        <taxon>Magnoliopsida</taxon>
        <taxon>eudicotyledons</taxon>
        <taxon>Gunneridae</taxon>
        <taxon>Pentapetalae</taxon>
        <taxon>rosids</taxon>
        <taxon>fabids</taxon>
        <taxon>Malpighiales</taxon>
        <taxon>Rhizophoraceae</taxon>
        <taxon>Rhizophora</taxon>
    </lineage>
</organism>
<evidence type="ECO:0000313" key="1">
    <source>
        <dbReference type="EMBL" id="MBX74133.1"/>
    </source>
</evidence>
<dbReference type="EMBL" id="GGEC01093649">
    <property type="protein sequence ID" value="MBX74133.1"/>
    <property type="molecule type" value="Transcribed_RNA"/>
</dbReference>
<protein>
    <submittedName>
        <fullName evidence="1">Uncharacterized protein</fullName>
    </submittedName>
</protein>
<name>A0A2P2R4F4_RHIMU</name>
<proteinExistence type="predicted"/>
<accession>A0A2P2R4F4</accession>